<dbReference type="InterPro" id="IPR001387">
    <property type="entry name" value="Cro/C1-type_HTH"/>
</dbReference>
<keyword evidence="2" id="KW-0378">Hydrolase</keyword>
<dbReference type="PANTHER" id="PTHR40661:SF3">
    <property type="entry name" value="FELS-1 PROPHAGE TRANSCRIPTIONAL REGULATOR"/>
    <property type="match status" value="1"/>
</dbReference>
<dbReference type="InterPro" id="IPR039418">
    <property type="entry name" value="LexA-like"/>
</dbReference>
<evidence type="ECO:0000256" key="4">
    <source>
        <dbReference type="ARBA" id="ARBA00023125"/>
    </source>
</evidence>
<dbReference type="InterPro" id="IPR019756">
    <property type="entry name" value="Pept_S26A_signal_pept_1_Ser-AS"/>
</dbReference>
<keyword evidence="4" id="KW-0238">DNA-binding</keyword>
<dbReference type="GO" id="GO:0006508">
    <property type="term" value="P:proteolysis"/>
    <property type="evidence" value="ECO:0007669"/>
    <property type="project" value="UniProtKB-KW"/>
</dbReference>
<reference evidence="7" key="1">
    <citation type="submission" date="2022-12" db="EMBL/GenBank/DDBJ databases">
        <title>Reference genome sequencing for broad-spectrum identification of bacterial and archaeal isolates by mass spectrometry.</title>
        <authorList>
            <person name="Sekiguchi Y."/>
            <person name="Tourlousse D.M."/>
        </authorList>
    </citation>
    <scope>NUCLEOTIDE SEQUENCE</scope>
    <source>
        <strain evidence="7">10succ1</strain>
    </source>
</reference>
<evidence type="ECO:0000256" key="3">
    <source>
        <dbReference type="ARBA" id="ARBA00023015"/>
    </source>
</evidence>
<evidence type="ECO:0000256" key="2">
    <source>
        <dbReference type="ARBA" id="ARBA00022801"/>
    </source>
</evidence>
<dbReference type="PROSITE" id="PS00501">
    <property type="entry name" value="SPASE_I_1"/>
    <property type="match status" value="1"/>
</dbReference>
<protein>
    <submittedName>
        <fullName evidence="7">LexA family transcriptional regulator</fullName>
    </submittedName>
</protein>
<dbReference type="PROSITE" id="PS50943">
    <property type="entry name" value="HTH_CROC1"/>
    <property type="match status" value="1"/>
</dbReference>
<dbReference type="InterPro" id="IPR015927">
    <property type="entry name" value="Peptidase_S24_S26A/B/C"/>
</dbReference>
<dbReference type="GO" id="GO:0003677">
    <property type="term" value="F:DNA binding"/>
    <property type="evidence" value="ECO:0007669"/>
    <property type="project" value="UniProtKB-KW"/>
</dbReference>
<dbReference type="GO" id="GO:0004252">
    <property type="term" value="F:serine-type endopeptidase activity"/>
    <property type="evidence" value="ECO:0007669"/>
    <property type="project" value="InterPro"/>
</dbReference>
<gene>
    <name evidence="7" type="ORF">PM10SUCC1_38260</name>
</gene>
<dbReference type="CDD" id="cd00093">
    <property type="entry name" value="HTH_XRE"/>
    <property type="match status" value="1"/>
</dbReference>
<name>A0A9W6GPH4_9FUSO</name>
<organism evidence="7 8">
    <name type="scientific">Propionigenium maris DSM 9537</name>
    <dbReference type="NCBI Taxonomy" id="1123000"/>
    <lineage>
        <taxon>Bacteria</taxon>
        <taxon>Fusobacteriati</taxon>
        <taxon>Fusobacteriota</taxon>
        <taxon>Fusobacteriia</taxon>
        <taxon>Fusobacteriales</taxon>
        <taxon>Fusobacteriaceae</taxon>
        <taxon>Propionigenium</taxon>
    </lineage>
</organism>
<evidence type="ECO:0000313" key="7">
    <source>
        <dbReference type="EMBL" id="GLI58312.1"/>
    </source>
</evidence>
<dbReference type="EMBL" id="BSDY01000045">
    <property type="protein sequence ID" value="GLI58312.1"/>
    <property type="molecule type" value="Genomic_DNA"/>
</dbReference>
<dbReference type="AlphaFoldDB" id="A0A9W6GPH4"/>
<evidence type="ECO:0000256" key="5">
    <source>
        <dbReference type="ARBA" id="ARBA00023163"/>
    </source>
</evidence>
<dbReference type="PANTHER" id="PTHR40661">
    <property type="match status" value="1"/>
</dbReference>
<evidence type="ECO:0000259" key="6">
    <source>
        <dbReference type="PROSITE" id="PS50943"/>
    </source>
</evidence>
<dbReference type="Pfam" id="PF00717">
    <property type="entry name" value="Peptidase_S24"/>
    <property type="match status" value="1"/>
</dbReference>
<dbReference type="CDD" id="cd06529">
    <property type="entry name" value="S24_LexA-like"/>
    <property type="match status" value="1"/>
</dbReference>
<dbReference type="RefSeq" id="WP_281838069.1">
    <property type="nucleotide sequence ID" value="NZ_BSDY01000045.1"/>
</dbReference>
<accession>A0A9W6GPH4</accession>
<dbReference type="Gene3D" id="2.10.109.10">
    <property type="entry name" value="Umud Fragment, subunit A"/>
    <property type="match status" value="1"/>
</dbReference>
<dbReference type="Gene3D" id="1.10.260.40">
    <property type="entry name" value="lambda repressor-like DNA-binding domains"/>
    <property type="match status" value="1"/>
</dbReference>
<dbReference type="GO" id="GO:0016020">
    <property type="term" value="C:membrane"/>
    <property type="evidence" value="ECO:0007669"/>
    <property type="project" value="InterPro"/>
</dbReference>
<evidence type="ECO:0000313" key="8">
    <source>
        <dbReference type="Proteomes" id="UP001144471"/>
    </source>
</evidence>
<feature type="domain" description="HTH cro/C1-type" evidence="6">
    <location>
        <begin position="7"/>
        <end position="60"/>
    </location>
</feature>
<dbReference type="SUPFAM" id="SSF51306">
    <property type="entry name" value="LexA/Signal peptidase"/>
    <property type="match status" value="1"/>
</dbReference>
<keyword evidence="1" id="KW-0645">Protease</keyword>
<proteinExistence type="predicted"/>
<keyword evidence="8" id="KW-1185">Reference proteome</keyword>
<dbReference type="Proteomes" id="UP001144471">
    <property type="component" value="Unassembled WGS sequence"/>
</dbReference>
<dbReference type="Pfam" id="PF13560">
    <property type="entry name" value="HTH_31"/>
    <property type="match status" value="1"/>
</dbReference>
<dbReference type="InterPro" id="IPR010982">
    <property type="entry name" value="Lambda_DNA-bd_dom_sf"/>
</dbReference>
<dbReference type="SMART" id="SM00530">
    <property type="entry name" value="HTH_XRE"/>
    <property type="match status" value="1"/>
</dbReference>
<dbReference type="InterPro" id="IPR036286">
    <property type="entry name" value="LexA/Signal_pep-like_sf"/>
</dbReference>
<keyword evidence="5" id="KW-0804">Transcription</keyword>
<sequence length="241" mass="27349">MTIGEFLKEERKKAGFSLRGLAIKIGISHSAVADIERGTTQKRETIEKIMEGLSFTQEKKEEALELLIFDELPDHIKKLILKSKNNTTPSNINSKLDLEEVSVINLPVYGQASAGSGKINLGNILRYERLTLFPDQNIPENAFGVEVSGDSMYPTLLDGDLAIIDPQCQDINLNGEICVLTYEGEEYIKRVKFTDRFVTLISDNPDRETYKDIIVLKDEFSDFKCHGILIQSWRRHRSKKI</sequence>
<evidence type="ECO:0000256" key="1">
    <source>
        <dbReference type="ARBA" id="ARBA00022670"/>
    </source>
</evidence>
<comment type="caution">
    <text evidence="7">The sequence shown here is derived from an EMBL/GenBank/DDBJ whole genome shotgun (WGS) entry which is preliminary data.</text>
</comment>
<dbReference type="SUPFAM" id="SSF47413">
    <property type="entry name" value="lambda repressor-like DNA-binding domains"/>
    <property type="match status" value="1"/>
</dbReference>
<keyword evidence="3" id="KW-0805">Transcription regulation</keyword>